<accession>A0ABD1ZA15</accession>
<reference evidence="1 2" key="1">
    <citation type="submission" date="2024-09" db="EMBL/GenBank/DDBJ databases">
        <title>Chromosome-scale assembly of Riccia fluitans.</title>
        <authorList>
            <person name="Paukszto L."/>
            <person name="Sawicki J."/>
            <person name="Karawczyk K."/>
            <person name="Piernik-Szablinska J."/>
            <person name="Szczecinska M."/>
            <person name="Mazdziarz M."/>
        </authorList>
    </citation>
    <scope>NUCLEOTIDE SEQUENCE [LARGE SCALE GENOMIC DNA]</scope>
    <source>
        <strain evidence="1">Rf_01</strain>
        <tissue evidence="1">Aerial parts of the thallus</tissue>
    </source>
</reference>
<dbReference type="AlphaFoldDB" id="A0ABD1ZA15"/>
<dbReference type="Proteomes" id="UP001605036">
    <property type="component" value="Unassembled WGS sequence"/>
</dbReference>
<keyword evidence="2" id="KW-1185">Reference proteome</keyword>
<evidence type="ECO:0000313" key="2">
    <source>
        <dbReference type="Proteomes" id="UP001605036"/>
    </source>
</evidence>
<sequence length="145" mass="16732">MLNNYLRSKAQCQLLTSKFTDEYGDNIFYVDLSKWLCKEEVEEDLNEDIIDKSGKTTARNDHIGDQSKKGKATKLFEDDLDDDDFLSDTDEVKEVLSEDELDMPSCRRYATRATMDREDTLRPILIDEIGDDHTLKNIIAEVNSK</sequence>
<evidence type="ECO:0000313" key="1">
    <source>
        <dbReference type="EMBL" id="KAL2644521.1"/>
    </source>
</evidence>
<dbReference type="EMBL" id="JBHFFA010000002">
    <property type="protein sequence ID" value="KAL2644521.1"/>
    <property type="molecule type" value="Genomic_DNA"/>
</dbReference>
<name>A0ABD1ZA15_9MARC</name>
<proteinExistence type="predicted"/>
<gene>
    <name evidence="1" type="ORF">R1flu_012108</name>
</gene>
<comment type="caution">
    <text evidence="1">The sequence shown here is derived from an EMBL/GenBank/DDBJ whole genome shotgun (WGS) entry which is preliminary data.</text>
</comment>
<protein>
    <submittedName>
        <fullName evidence="1">Uncharacterized protein</fullName>
    </submittedName>
</protein>
<organism evidence="1 2">
    <name type="scientific">Riccia fluitans</name>
    <dbReference type="NCBI Taxonomy" id="41844"/>
    <lineage>
        <taxon>Eukaryota</taxon>
        <taxon>Viridiplantae</taxon>
        <taxon>Streptophyta</taxon>
        <taxon>Embryophyta</taxon>
        <taxon>Marchantiophyta</taxon>
        <taxon>Marchantiopsida</taxon>
        <taxon>Marchantiidae</taxon>
        <taxon>Marchantiales</taxon>
        <taxon>Ricciaceae</taxon>
        <taxon>Riccia</taxon>
    </lineage>
</organism>